<protein>
    <submittedName>
        <fullName evidence="1">Uncharacterized protein</fullName>
    </submittedName>
</protein>
<comment type="caution">
    <text evidence="1">The sequence shown here is derived from an EMBL/GenBank/DDBJ whole genome shotgun (WGS) entry which is preliminary data.</text>
</comment>
<sequence>MAKRRLLSSCVTRSPSLFPAFRVKRFLYQPLRDAFLRPFVTAISGQVPYLETFAGRRTLIDCKVLVRKSEAAMQWLKHWQDLEVRLEMGIEIELVASGAVEGWDFGPSALDMEPDNNILAADEVVDAIAMAAGGKGWL</sequence>
<dbReference type="Proteomes" id="UP000309997">
    <property type="component" value="Unassembled WGS sequence"/>
</dbReference>
<evidence type="ECO:0000313" key="1">
    <source>
        <dbReference type="EMBL" id="KAL3572924.1"/>
    </source>
</evidence>
<keyword evidence="2" id="KW-1185">Reference proteome</keyword>
<accession>A0ACC4B2Y5</accession>
<gene>
    <name evidence="1" type="ORF">D5086_026828</name>
</gene>
<reference evidence="1 2" key="1">
    <citation type="journal article" date="2024" name="Plant Biotechnol. J.">
        <title>Genome and CRISPR/Cas9 system of a widespread forest tree (Populus alba) in the world.</title>
        <authorList>
            <person name="Liu Y.J."/>
            <person name="Jiang P.F."/>
            <person name="Han X.M."/>
            <person name="Li X.Y."/>
            <person name="Wang H.M."/>
            <person name="Wang Y.J."/>
            <person name="Wang X.X."/>
            <person name="Zeng Q.Y."/>
        </authorList>
    </citation>
    <scope>NUCLEOTIDE SEQUENCE [LARGE SCALE GENOMIC DNA]</scope>
    <source>
        <strain evidence="2">cv. PAL-ZL1</strain>
    </source>
</reference>
<evidence type="ECO:0000313" key="2">
    <source>
        <dbReference type="Proteomes" id="UP000309997"/>
    </source>
</evidence>
<name>A0ACC4B2Y5_POPAL</name>
<dbReference type="EMBL" id="RCHU02000014">
    <property type="protein sequence ID" value="KAL3572924.1"/>
    <property type="molecule type" value="Genomic_DNA"/>
</dbReference>
<proteinExistence type="predicted"/>
<organism evidence="1 2">
    <name type="scientific">Populus alba</name>
    <name type="common">White poplar</name>
    <dbReference type="NCBI Taxonomy" id="43335"/>
    <lineage>
        <taxon>Eukaryota</taxon>
        <taxon>Viridiplantae</taxon>
        <taxon>Streptophyta</taxon>
        <taxon>Embryophyta</taxon>
        <taxon>Tracheophyta</taxon>
        <taxon>Spermatophyta</taxon>
        <taxon>Magnoliopsida</taxon>
        <taxon>eudicotyledons</taxon>
        <taxon>Gunneridae</taxon>
        <taxon>Pentapetalae</taxon>
        <taxon>rosids</taxon>
        <taxon>fabids</taxon>
        <taxon>Malpighiales</taxon>
        <taxon>Salicaceae</taxon>
        <taxon>Saliceae</taxon>
        <taxon>Populus</taxon>
    </lineage>
</organism>